<evidence type="ECO:0000313" key="7">
    <source>
        <dbReference type="Proteomes" id="UP000240542"/>
    </source>
</evidence>
<keyword evidence="7" id="KW-1185">Reference proteome</keyword>
<dbReference type="PANTHER" id="PTHR43775:SF51">
    <property type="entry name" value="INACTIVE PHENOLPHTHIOCEROL SYNTHESIS POLYKETIDE SYNTHASE TYPE I PKS1-RELATED"/>
    <property type="match status" value="1"/>
</dbReference>
<feature type="non-terminal residue" evidence="6">
    <location>
        <position position="95"/>
    </location>
</feature>
<organism evidence="6 7">
    <name type="scientific">Murinocardiopsis flavida</name>
    <dbReference type="NCBI Taxonomy" id="645275"/>
    <lineage>
        <taxon>Bacteria</taxon>
        <taxon>Bacillati</taxon>
        <taxon>Actinomycetota</taxon>
        <taxon>Actinomycetes</taxon>
        <taxon>Streptosporangiales</taxon>
        <taxon>Nocardiopsidaceae</taxon>
        <taxon>Murinocardiopsis</taxon>
    </lineage>
</organism>
<dbReference type="InterPro" id="IPR014030">
    <property type="entry name" value="Ketoacyl_synth_N"/>
</dbReference>
<evidence type="ECO:0000256" key="1">
    <source>
        <dbReference type="ARBA" id="ARBA00001957"/>
    </source>
</evidence>
<evidence type="ECO:0000313" key="6">
    <source>
        <dbReference type="EMBL" id="PSK80325.1"/>
    </source>
</evidence>
<dbReference type="GO" id="GO:0006633">
    <property type="term" value="P:fatty acid biosynthetic process"/>
    <property type="evidence" value="ECO:0007669"/>
    <property type="project" value="TreeGrafter"/>
</dbReference>
<dbReference type="EMBL" id="PYGA01000058">
    <property type="protein sequence ID" value="PSK80325.1"/>
    <property type="molecule type" value="Genomic_DNA"/>
</dbReference>
<evidence type="ECO:0000259" key="4">
    <source>
        <dbReference type="Pfam" id="PF00109"/>
    </source>
</evidence>
<dbReference type="Pfam" id="PF00109">
    <property type="entry name" value="ketoacyl-synt"/>
    <property type="match status" value="1"/>
</dbReference>
<comment type="cofactor">
    <cofactor evidence="1">
        <name>pantetheine 4'-phosphate</name>
        <dbReference type="ChEBI" id="CHEBI:47942"/>
    </cofactor>
</comment>
<reference evidence="6 7" key="1">
    <citation type="submission" date="2018-03" db="EMBL/GenBank/DDBJ databases">
        <title>Genomic Encyclopedia of Archaeal and Bacterial Type Strains, Phase II (KMG-II): from individual species to whole genera.</title>
        <authorList>
            <person name="Goeker M."/>
        </authorList>
    </citation>
    <scope>NUCLEOTIDE SEQUENCE [LARGE SCALE GENOMIC DNA]</scope>
    <source>
        <strain evidence="6 7">DSM 45312</strain>
    </source>
</reference>
<dbReference type="InterPro" id="IPR015083">
    <property type="entry name" value="NorB/c/GfsB-D-like_docking"/>
</dbReference>
<name>A0A2P8C5U2_9ACTN</name>
<accession>A0A2P8C5U2</accession>
<dbReference type="GO" id="GO:0004312">
    <property type="term" value="F:fatty acid synthase activity"/>
    <property type="evidence" value="ECO:0007669"/>
    <property type="project" value="TreeGrafter"/>
</dbReference>
<dbReference type="InterPro" id="IPR050091">
    <property type="entry name" value="PKS_NRPS_Biosynth_Enz"/>
</dbReference>
<evidence type="ECO:0000259" key="5">
    <source>
        <dbReference type="Pfam" id="PF08990"/>
    </source>
</evidence>
<keyword evidence="3" id="KW-0511">Multifunctional enzyme</keyword>
<dbReference type="SUPFAM" id="SSF53901">
    <property type="entry name" value="Thiolase-like"/>
    <property type="match status" value="1"/>
</dbReference>
<feature type="domain" description="Beta-ketoacyl synthase-like N-terminal" evidence="4">
    <location>
        <begin position="35"/>
        <end position="94"/>
    </location>
</feature>
<sequence length="95" mass="10617">MTADNDRLVTALRSSLKETERLREENRRLSEVSAEPIAIVGIGCRYPGGVASPDDLWTLLTAETDAIGEFPTDRGWDLDTLFDPDPEHAHTTYTR</sequence>
<dbReference type="PANTHER" id="PTHR43775">
    <property type="entry name" value="FATTY ACID SYNTHASE"/>
    <property type="match status" value="1"/>
</dbReference>
<dbReference type="InterPro" id="IPR016039">
    <property type="entry name" value="Thiolase-like"/>
</dbReference>
<feature type="domain" description="Polyketide synthase NorB/C/GfsB-E-like docking" evidence="5">
    <location>
        <begin position="3"/>
        <end position="30"/>
    </location>
</feature>
<dbReference type="AlphaFoldDB" id="A0A2P8C5U2"/>
<comment type="caution">
    <text evidence="6">The sequence shown here is derived from an EMBL/GenBank/DDBJ whole genome shotgun (WGS) entry which is preliminary data.</text>
</comment>
<dbReference type="Gene3D" id="3.40.47.10">
    <property type="match status" value="1"/>
</dbReference>
<evidence type="ECO:0000256" key="2">
    <source>
        <dbReference type="ARBA" id="ARBA00022679"/>
    </source>
</evidence>
<dbReference type="Pfam" id="PF08990">
    <property type="entry name" value="Docking"/>
    <property type="match status" value="1"/>
</dbReference>
<protein>
    <submittedName>
        <fullName evidence="6">Beta-ketoacyl synthase-like protein</fullName>
    </submittedName>
</protein>
<proteinExistence type="predicted"/>
<dbReference type="RefSeq" id="WP_245929316.1">
    <property type="nucleotide sequence ID" value="NZ_PYGA01000058.1"/>
</dbReference>
<evidence type="ECO:0000256" key="3">
    <source>
        <dbReference type="ARBA" id="ARBA00023268"/>
    </source>
</evidence>
<dbReference type="Proteomes" id="UP000240542">
    <property type="component" value="Unassembled WGS sequence"/>
</dbReference>
<gene>
    <name evidence="6" type="ORF">CLV63_1581</name>
</gene>
<keyword evidence="2" id="KW-0808">Transferase</keyword>